<organism evidence="12 13">
    <name type="scientific">Trachymyrmex cornetzi</name>
    <dbReference type="NCBI Taxonomy" id="471704"/>
    <lineage>
        <taxon>Eukaryota</taxon>
        <taxon>Metazoa</taxon>
        <taxon>Ecdysozoa</taxon>
        <taxon>Arthropoda</taxon>
        <taxon>Hexapoda</taxon>
        <taxon>Insecta</taxon>
        <taxon>Pterygota</taxon>
        <taxon>Neoptera</taxon>
        <taxon>Endopterygota</taxon>
        <taxon>Hymenoptera</taxon>
        <taxon>Apocrita</taxon>
        <taxon>Aculeata</taxon>
        <taxon>Formicoidea</taxon>
        <taxon>Formicidae</taxon>
        <taxon>Myrmicinae</taxon>
        <taxon>Trachymyrmex</taxon>
    </lineage>
</organism>
<feature type="transmembrane region" description="Helical" evidence="10">
    <location>
        <begin position="382"/>
        <end position="411"/>
    </location>
</feature>
<dbReference type="GO" id="GO:0005886">
    <property type="term" value="C:plasma membrane"/>
    <property type="evidence" value="ECO:0007669"/>
    <property type="project" value="UniProtKB-SubCell"/>
</dbReference>
<feature type="transmembrane region" description="Helical" evidence="10">
    <location>
        <begin position="437"/>
        <end position="456"/>
    </location>
</feature>
<evidence type="ECO:0000256" key="1">
    <source>
        <dbReference type="ARBA" id="ARBA00004651"/>
    </source>
</evidence>
<dbReference type="GO" id="GO:0007165">
    <property type="term" value="P:signal transduction"/>
    <property type="evidence" value="ECO:0007669"/>
    <property type="project" value="UniProtKB-KW"/>
</dbReference>
<name>A0A151JM23_9HYME</name>
<accession>A0A151JM23</accession>
<feature type="chain" id="PRO_5007582867" evidence="11">
    <location>
        <begin position="17"/>
        <end position="1289"/>
    </location>
</feature>
<keyword evidence="8 12" id="KW-0675">Receptor</keyword>
<feature type="transmembrane region" description="Helical" evidence="10">
    <location>
        <begin position="559"/>
        <end position="580"/>
    </location>
</feature>
<keyword evidence="6 10" id="KW-1133">Transmembrane helix</keyword>
<dbReference type="PANTHER" id="PTHR21137:SF35">
    <property type="entry name" value="ODORANT RECEPTOR 19A-RELATED"/>
    <property type="match status" value="1"/>
</dbReference>
<feature type="signal peptide" evidence="11">
    <location>
        <begin position="1"/>
        <end position="16"/>
    </location>
</feature>
<comment type="subcellular location">
    <subcellularLocation>
        <location evidence="1">Cell membrane</location>
        <topology evidence="1">Multi-pass membrane protein</topology>
    </subcellularLocation>
</comment>
<evidence type="ECO:0000256" key="9">
    <source>
        <dbReference type="ARBA" id="ARBA00023224"/>
    </source>
</evidence>
<feature type="transmembrane region" description="Helical" evidence="10">
    <location>
        <begin position="45"/>
        <end position="67"/>
    </location>
</feature>
<reference evidence="12 13" key="1">
    <citation type="submission" date="2015-09" db="EMBL/GenBank/DDBJ databases">
        <title>Trachymyrmex cornetzi WGS genome.</title>
        <authorList>
            <person name="Nygaard S."/>
            <person name="Hu H."/>
            <person name="Boomsma J."/>
            <person name="Zhang G."/>
        </authorList>
    </citation>
    <scope>NUCLEOTIDE SEQUENCE [LARGE SCALE GENOMIC DNA]</scope>
    <source>
        <strain evidence="12">Tcor2-1</strain>
        <tissue evidence="12">Whole body</tissue>
    </source>
</reference>
<feature type="transmembrane region" description="Helical" evidence="10">
    <location>
        <begin position="894"/>
        <end position="921"/>
    </location>
</feature>
<keyword evidence="3" id="KW-0716">Sensory transduction</keyword>
<feature type="transmembrane region" description="Helical" evidence="10">
    <location>
        <begin position="506"/>
        <end position="529"/>
    </location>
</feature>
<dbReference type="GO" id="GO:0005549">
    <property type="term" value="F:odorant binding"/>
    <property type="evidence" value="ECO:0007669"/>
    <property type="project" value="InterPro"/>
</dbReference>
<feature type="transmembrane region" description="Helical" evidence="10">
    <location>
        <begin position="332"/>
        <end position="353"/>
    </location>
</feature>
<feature type="transmembrane region" description="Helical" evidence="10">
    <location>
        <begin position="767"/>
        <end position="791"/>
    </location>
</feature>
<dbReference type="GO" id="GO:0004984">
    <property type="term" value="F:olfactory receptor activity"/>
    <property type="evidence" value="ECO:0007669"/>
    <property type="project" value="InterPro"/>
</dbReference>
<keyword evidence="5" id="KW-0552">Olfaction</keyword>
<dbReference type="PANTHER" id="PTHR21137">
    <property type="entry name" value="ODORANT RECEPTOR"/>
    <property type="match status" value="1"/>
</dbReference>
<dbReference type="Proteomes" id="UP000078492">
    <property type="component" value="Unassembled WGS sequence"/>
</dbReference>
<dbReference type="Pfam" id="PF02949">
    <property type="entry name" value="7tm_6"/>
    <property type="match status" value="3"/>
</dbReference>
<evidence type="ECO:0000256" key="3">
    <source>
        <dbReference type="ARBA" id="ARBA00022606"/>
    </source>
</evidence>
<feature type="transmembrane region" description="Helical" evidence="10">
    <location>
        <begin position="169"/>
        <end position="188"/>
    </location>
</feature>
<keyword evidence="2" id="KW-1003">Cell membrane</keyword>
<evidence type="ECO:0000256" key="2">
    <source>
        <dbReference type="ARBA" id="ARBA00022475"/>
    </source>
</evidence>
<evidence type="ECO:0000256" key="6">
    <source>
        <dbReference type="ARBA" id="ARBA00022989"/>
    </source>
</evidence>
<feature type="transmembrane region" description="Helical" evidence="10">
    <location>
        <begin position="301"/>
        <end position="320"/>
    </location>
</feature>
<evidence type="ECO:0000256" key="11">
    <source>
        <dbReference type="SAM" id="SignalP"/>
    </source>
</evidence>
<evidence type="ECO:0000256" key="10">
    <source>
        <dbReference type="SAM" id="Phobius"/>
    </source>
</evidence>
<evidence type="ECO:0000256" key="7">
    <source>
        <dbReference type="ARBA" id="ARBA00023136"/>
    </source>
</evidence>
<evidence type="ECO:0000256" key="8">
    <source>
        <dbReference type="ARBA" id="ARBA00023170"/>
    </source>
</evidence>
<feature type="transmembrane region" description="Helical" evidence="10">
    <location>
        <begin position="137"/>
        <end position="163"/>
    </location>
</feature>
<feature type="transmembrane region" description="Helical" evidence="10">
    <location>
        <begin position="1249"/>
        <end position="1270"/>
    </location>
</feature>
<keyword evidence="13" id="KW-1185">Reference proteome</keyword>
<keyword evidence="11" id="KW-0732">Signal</keyword>
<keyword evidence="7 10" id="KW-0472">Membrane</keyword>
<evidence type="ECO:0000313" key="13">
    <source>
        <dbReference type="Proteomes" id="UP000078492"/>
    </source>
</evidence>
<gene>
    <name evidence="12" type="ORF">ALC57_03928</name>
</gene>
<proteinExistence type="predicted"/>
<evidence type="ECO:0000256" key="5">
    <source>
        <dbReference type="ARBA" id="ARBA00022725"/>
    </source>
</evidence>
<keyword evidence="9" id="KW-0807">Transducer</keyword>
<feature type="transmembrane region" description="Helical" evidence="10">
    <location>
        <begin position="963"/>
        <end position="985"/>
    </location>
</feature>
<dbReference type="EMBL" id="KQ978993">
    <property type="protein sequence ID" value="KYN26702.1"/>
    <property type="molecule type" value="Genomic_DNA"/>
</dbReference>
<dbReference type="InterPro" id="IPR004117">
    <property type="entry name" value="7tm6_olfct_rcpt"/>
</dbReference>
<keyword evidence="4 10" id="KW-0812">Transmembrane</keyword>
<dbReference type="STRING" id="471704.A0A151JM23"/>
<evidence type="ECO:0000256" key="4">
    <source>
        <dbReference type="ARBA" id="ARBA00022692"/>
    </source>
</evidence>
<feature type="transmembrane region" description="Helical" evidence="10">
    <location>
        <begin position="817"/>
        <end position="836"/>
    </location>
</feature>
<sequence length="1289" mass="149204">MATFVIGFALLPLVNPLLDVVSPLNITRPKKFIYPAEMLVDHEKYYYILLTIMYYGYFMACVVTLAIDTIYFAFIEHACALFDILNYHLKNIVQGRSKQEAHHDSSSKQNNIVQHLIRCILLHIKIKAFIELINSTFAIYLFFEVSLGFVMHCTLCTMSVLQINKAAEIIIYVALVVCQTARLFFYGWQGQQITDHSIDVYISAYNGAWYETSNTAKKMLLMLIIRSQIISEIKVAKSFVMNLENFTVVIILRASIQDFRFNTNQSGMDVFDTRYFRVNKFLLSFFGLWPMQSTSNKNKRLCCTLFGILILLLPQIAFLFKRMRRLNDFYDVLPTFLGTCICLLKTIGLQMLIQHVCHDWCLLAKYNDIWILMEYMERSRMFTLVFLIALYASWLFYSTPSIAVSGIYTILPTNKTYTAKFLYRIEHVLDIDKYFELLMLHGFISVFYIVSVVIAVDTTFTLYTQHICALFECLRMLVLHVHHDWCLSAKYNDIWILMEYMERNRIFTLVYSIFASTGIASFVTTPLTIPLVERILMSNVTRSKRMPHPTEFFLDMEKYYYILLAITFVGYAVCGMIVIATDTIYFALLQHTCGTLAILSYRLTAYDKSKKCFNRNPTSKGDTDVENMVHCIQLQIRIERLIYLIETTFAICLFTDVGLGVLLQCCGCVRIVTRTELARNGPLVLIQSIRSFFTSWLGQKIIDHSSQISVAAYNGIWYQMSLEAKKMLLLFIMKCQKPYHITVAKLYAICLETYSSYLRKKLFRTDIWQYLVINILLTIARIAKCGIYTILPTNKTYTAKFPYRIEHVLDIDKYFELLMLHGFISVFYIVSVVIAIDTTFALYTQHICALFECLRSGSVHGILYGEDLLQASLTVMLRSRTSLRSPHGTYKNKFGLYLIHPGITFLLSLLICSYYVIIIIAQNLSYTLTPVVTSGMYKILPTNKTYDARFLYRLEHVLDMDKYFNMLMLHGFISVFYVCHVPIALDTTYTLCIQHICALFECLRYNIERIQSSDFVFLQPNIEDDEAYCHIIDCIKSYKHVLKLVLMQALMCARARVCVCVLDKQPDEIIRVLSGNLMQVLHIYLLSLISQKLIDHSSGLQNVIYSCDWYKISMRSKDLLRFTLLRTTKPCQIKAGKLFIMSMENFSSVCAKRNIILLDVYNRNINLWGLIAGIADLSIIMENTSPLLVCTFIITKLINSIIGLYAMWLFYTTPPIIVSGIYTLLPTNETYSARFLYRLEHVLDMDKYYNLLMLHGFISVFYIVSVPIAVDSLFTLCIQHVCALFRCIK</sequence>
<protein>
    <submittedName>
        <fullName evidence="12">Odorant receptor Or2</fullName>
    </submittedName>
</protein>
<evidence type="ECO:0000313" key="12">
    <source>
        <dbReference type="EMBL" id="KYN26702.1"/>
    </source>
</evidence>